<evidence type="ECO:0000313" key="6">
    <source>
        <dbReference type="Proteomes" id="UP000467249"/>
    </source>
</evidence>
<dbReference type="InterPro" id="IPR046373">
    <property type="entry name" value="Acyl-CoA_Oxase/DH_mid-dom_sf"/>
</dbReference>
<accession>A0A6N4W513</accession>
<dbReference type="Proteomes" id="UP000467249">
    <property type="component" value="Chromosome"/>
</dbReference>
<evidence type="ECO:0000256" key="2">
    <source>
        <dbReference type="ARBA" id="ARBA00022827"/>
    </source>
</evidence>
<sequence>MTSIQTTAVTDAALESALNAEDLFALMRSTWTWDDRALRRDLAALLVDLESARTCRDPAIGAALYAEALHTGAHFAATVLGPKLIADTGNPLRERYLHAAADPAALSRASANARAATADAAVDYVATQASAIEYPLETQWRQLVADSGATGLAVAMRAYGNTLSDSNFFASFGLAWQMLDTITKSEHGAALAQRLLDGGIDATLAAAEHTGSWDPVLVRTKATSTDGGWRLDGLKHFVPGADTADVILVVGRSIAGPSVFAVERTAPGVAVTPHPVLDTSRPLFEVSLSNTPAVILGREGAGGRFMFDALGRATTALAGEQVGVIERAIRHLVSHSDADLTELAIAHAKAFGLWQAAIDKPTPERAAMAHIGASAAALAVCEEVAEKLGPSPEATALQHRAISGNLLFGGPAMSHERLLERLGL</sequence>
<dbReference type="GO" id="GO:0003995">
    <property type="term" value="F:acyl-CoA dehydrogenase activity"/>
    <property type="evidence" value="ECO:0007669"/>
    <property type="project" value="TreeGrafter"/>
</dbReference>
<dbReference type="EMBL" id="AP022620">
    <property type="protein sequence ID" value="BBZ75473.1"/>
    <property type="molecule type" value="Genomic_DNA"/>
</dbReference>
<keyword evidence="3" id="KW-0560">Oxidoreductase</keyword>
<dbReference type="KEGG" id="many:MANY_08100"/>
<dbReference type="AlphaFoldDB" id="A0A6N4W513"/>
<dbReference type="Pfam" id="PF02770">
    <property type="entry name" value="Acyl-CoA_dh_M"/>
    <property type="match status" value="1"/>
</dbReference>
<evidence type="ECO:0000256" key="3">
    <source>
        <dbReference type="ARBA" id="ARBA00023002"/>
    </source>
</evidence>
<evidence type="ECO:0000259" key="4">
    <source>
        <dbReference type="Pfam" id="PF02770"/>
    </source>
</evidence>
<dbReference type="InterPro" id="IPR006091">
    <property type="entry name" value="Acyl-CoA_Oxase/DH_mid-dom"/>
</dbReference>
<dbReference type="GO" id="GO:0005737">
    <property type="term" value="C:cytoplasm"/>
    <property type="evidence" value="ECO:0007669"/>
    <property type="project" value="TreeGrafter"/>
</dbReference>
<name>A0A6N4W513_9MYCO</name>
<dbReference type="PANTHER" id="PTHR48083">
    <property type="entry name" value="MEDIUM-CHAIN SPECIFIC ACYL-COA DEHYDROGENASE, MITOCHONDRIAL-RELATED"/>
    <property type="match status" value="1"/>
</dbReference>
<reference evidence="5 6" key="1">
    <citation type="journal article" date="2019" name="Emerg. Microbes Infect.">
        <title>Comprehensive subspecies identification of 175 nontuberculous mycobacteria species based on 7547 genomic profiles.</title>
        <authorList>
            <person name="Matsumoto Y."/>
            <person name="Kinjo T."/>
            <person name="Motooka D."/>
            <person name="Nabeya D."/>
            <person name="Jung N."/>
            <person name="Uechi K."/>
            <person name="Horii T."/>
            <person name="Iida T."/>
            <person name="Fujita J."/>
            <person name="Nakamura S."/>
        </authorList>
    </citation>
    <scope>NUCLEOTIDE SEQUENCE [LARGE SCALE GENOMIC DNA]</scope>
    <source>
        <strain evidence="5 6">JCM 30275</strain>
    </source>
</reference>
<evidence type="ECO:0000256" key="1">
    <source>
        <dbReference type="ARBA" id="ARBA00022630"/>
    </source>
</evidence>
<keyword evidence="2" id="KW-0274">FAD</keyword>
<feature type="domain" description="Acyl-CoA oxidase/dehydrogenase middle" evidence="4">
    <location>
        <begin position="204"/>
        <end position="274"/>
    </location>
</feature>
<evidence type="ECO:0000313" key="5">
    <source>
        <dbReference type="EMBL" id="BBZ75473.1"/>
    </source>
</evidence>
<dbReference type="RefSeq" id="WP_163803069.1">
    <property type="nucleotide sequence ID" value="NZ_AP022620.1"/>
</dbReference>
<dbReference type="GO" id="GO:0033539">
    <property type="term" value="P:fatty acid beta-oxidation using acyl-CoA dehydrogenase"/>
    <property type="evidence" value="ECO:0007669"/>
    <property type="project" value="TreeGrafter"/>
</dbReference>
<dbReference type="SUPFAM" id="SSF56645">
    <property type="entry name" value="Acyl-CoA dehydrogenase NM domain-like"/>
    <property type="match status" value="1"/>
</dbReference>
<keyword evidence="6" id="KW-1185">Reference proteome</keyword>
<gene>
    <name evidence="5" type="ORF">MANY_08100</name>
</gene>
<dbReference type="InterPro" id="IPR050741">
    <property type="entry name" value="Acyl-CoA_dehydrogenase"/>
</dbReference>
<protein>
    <recommendedName>
        <fullName evidence="4">Acyl-CoA oxidase/dehydrogenase middle domain-containing protein</fullName>
    </recommendedName>
</protein>
<dbReference type="PANTHER" id="PTHR48083:SF2">
    <property type="entry name" value="MEDIUM-CHAIN SPECIFIC ACYL-COA DEHYDROGENASE, MITOCHONDRIAL"/>
    <property type="match status" value="1"/>
</dbReference>
<proteinExistence type="predicted"/>
<dbReference type="InterPro" id="IPR009100">
    <property type="entry name" value="AcylCoA_DH/oxidase_NM_dom_sf"/>
</dbReference>
<keyword evidence="1" id="KW-0285">Flavoprotein</keyword>
<dbReference type="Gene3D" id="2.40.110.10">
    <property type="entry name" value="Butyryl-CoA Dehydrogenase, subunit A, domain 2"/>
    <property type="match status" value="1"/>
</dbReference>
<organism evidence="5 6">
    <name type="scientific">Mycolicibacterium anyangense</name>
    <dbReference type="NCBI Taxonomy" id="1431246"/>
    <lineage>
        <taxon>Bacteria</taxon>
        <taxon>Bacillati</taxon>
        <taxon>Actinomycetota</taxon>
        <taxon>Actinomycetes</taxon>
        <taxon>Mycobacteriales</taxon>
        <taxon>Mycobacteriaceae</taxon>
        <taxon>Mycolicibacterium</taxon>
    </lineage>
</organism>